<feature type="transmembrane region" description="Helical" evidence="1">
    <location>
        <begin position="84"/>
        <end position="105"/>
    </location>
</feature>
<protein>
    <recommendedName>
        <fullName evidence="4">Odorant receptor</fullName>
    </recommendedName>
</protein>
<keyword evidence="3" id="KW-1185">Reference proteome</keyword>
<keyword evidence="1" id="KW-0812">Transmembrane</keyword>
<keyword evidence="1" id="KW-1133">Transmembrane helix</keyword>
<feature type="transmembrane region" description="Helical" evidence="1">
    <location>
        <begin position="149"/>
        <end position="173"/>
    </location>
</feature>
<evidence type="ECO:0000313" key="3">
    <source>
        <dbReference type="Proteomes" id="UP001642540"/>
    </source>
</evidence>
<evidence type="ECO:0008006" key="4">
    <source>
        <dbReference type="Google" id="ProtNLM"/>
    </source>
</evidence>
<keyword evidence="1" id="KW-0472">Membrane</keyword>
<sequence>MLSKNIMRIATLRIRLMALLGQSIFTWDVKTQKVVPSSVYKRFSWAYTMSGGFVFAAIHSLRIYQVLTDTEDEDGFDVRKFATLVIEGGEVIITIVISLLVILILDRRDTIIYTYNQIFLYNDVLLDMMTSRNLVQDAAQRRFTRKAEIISFVVCFLTAVFPFLLLVVVLHPLEPNNVLLREWFELELKPENIHFGHIVLVPLFLLAVYGAGNAIFIFGFLACAYCFIAIPFLNGISPVSIQSMKGSRRCTLNTRKHGVLEDMEIVNMYRTQQHLNILVNKVFASALLSLHHVACLAAAVSLAYFGIRFQSMLDDAGVLGYTVVFGGMSLPLIIQFLESYLLGQLVDISQNFRETGVKLMPRKMILGTFAKSCQKLYVEEAYPFFKVRRETFFEFCEQAVDHTINLLLW</sequence>
<feature type="transmembrane region" description="Helical" evidence="1">
    <location>
        <begin position="193"/>
        <end position="209"/>
    </location>
</feature>
<name>A0ABP1RIZ6_9HEXA</name>
<proteinExistence type="predicted"/>
<evidence type="ECO:0000256" key="1">
    <source>
        <dbReference type="SAM" id="Phobius"/>
    </source>
</evidence>
<reference evidence="2 3" key="1">
    <citation type="submission" date="2024-08" db="EMBL/GenBank/DDBJ databases">
        <authorList>
            <person name="Cucini C."/>
            <person name="Frati F."/>
        </authorList>
    </citation>
    <scope>NUCLEOTIDE SEQUENCE [LARGE SCALE GENOMIC DNA]</scope>
</reference>
<feature type="transmembrane region" description="Helical" evidence="1">
    <location>
        <begin position="282"/>
        <end position="306"/>
    </location>
</feature>
<gene>
    <name evidence="2" type="ORF">ODALV1_LOCUS22718</name>
</gene>
<dbReference type="EMBL" id="CAXLJM020000075">
    <property type="protein sequence ID" value="CAL8128959.1"/>
    <property type="molecule type" value="Genomic_DNA"/>
</dbReference>
<evidence type="ECO:0000313" key="2">
    <source>
        <dbReference type="EMBL" id="CAL8128959.1"/>
    </source>
</evidence>
<accession>A0ABP1RIZ6</accession>
<organism evidence="2 3">
    <name type="scientific">Orchesella dallaii</name>
    <dbReference type="NCBI Taxonomy" id="48710"/>
    <lineage>
        <taxon>Eukaryota</taxon>
        <taxon>Metazoa</taxon>
        <taxon>Ecdysozoa</taxon>
        <taxon>Arthropoda</taxon>
        <taxon>Hexapoda</taxon>
        <taxon>Collembola</taxon>
        <taxon>Entomobryomorpha</taxon>
        <taxon>Entomobryoidea</taxon>
        <taxon>Orchesellidae</taxon>
        <taxon>Orchesellinae</taxon>
        <taxon>Orchesella</taxon>
    </lineage>
</organism>
<dbReference type="Proteomes" id="UP001642540">
    <property type="component" value="Unassembled WGS sequence"/>
</dbReference>
<comment type="caution">
    <text evidence="2">The sequence shown here is derived from an EMBL/GenBank/DDBJ whole genome shotgun (WGS) entry which is preliminary data.</text>
</comment>
<feature type="transmembrane region" description="Helical" evidence="1">
    <location>
        <begin position="318"/>
        <end position="337"/>
    </location>
</feature>
<feature type="transmembrane region" description="Helical" evidence="1">
    <location>
        <begin position="216"/>
        <end position="236"/>
    </location>
</feature>
<feature type="transmembrane region" description="Helical" evidence="1">
    <location>
        <begin position="45"/>
        <end position="64"/>
    </location>
</feature>